<reference evidence="1" key="2">
    <citation type="journal article" date="2015" name="Data Brief">
        <title>Shoot transcriptome of the giant reed, Arundo donax.</title>
        <authorList>
            <person name="Barrero R.A."/>
            <person name="Guerrero F.D."/>
            <person name="Moolhuijzen P."/>
            <person name="Goolsby J.A."/>
            <person name="Tidwell J."/>
            <person name="Bellgard S.E."/>
            <person name="Bellgard M.I."/>
        </authorList>
    </citation>
    <scope>NUCLEOTIDE SEQUENCE</scope>
    <source>
        <tissue evidence="1">Shoot tissue taken approximately 20 cm above the soil surface</tissue>
    </source>
</reference>
<accession>A0A0A8ZAN1</accession>
<dbReference type="AlphaFoldDB" id="A0A0A8ZAN1"/>
<reference evidence="1" key="1">
    <citation type="submission" date="2014-09" db="EMBL/GenBank/DDBJ databases">
        <authorList>
            <person name="Magalhaes I.L.F."/>
            <person name="Oliveira U."/>
            <person name="Santos F.R."/>
            <person name="Vidigal T.H.D.A."/>
            <person name="Brescovit A.D."/>
            <person name="Santos A.J."/>
        </authorList>
    </citation>
    <scope>NUCLEOTIDE SEQUENCE</scope>
    <source>
        <tissue evidence="1">Shoot tissue taken approximately 20 cm above the soil surface</tissue>
    </source>
</reference>
<dbReference type="EMBL" id="GBRH01263177">
    <property type="protein sequence ID" value="JAD34718.1"/>
    <property type="molecule type" value="Transcribed_RNA"/>
</dbReference>
<protein>
    <submittedName>
        <fullName evidence="1">Uncharacterized protein</fullName>
    </submittedName>
</protein>
<proteinExistence type="predicted"/>
<organism evidence="1">
    <name type="scientific">Arundo donax</name>
    <name type="common">Giant reed</name>
    <name type="synonym">Donax arundinaceus</name>
    <dbReference type="NCBI Taxonomy" id="35708"/>
    <lineage>
        <taxon>Eukaryota</taxon>
        <taxon>Viridiplantae</taxon>
        <taxon>Streptophyta</taxon>
        <taxon>Embryophyta</taxon>
        <taxon>Tracheophyta</taxon>
        <taxon>Spermatophyta</taxon>
        <taxon>Magnoliopsida</taxon>
        <taxon>Liliopsida</taxon>
        <taxon>Poales</taxon>
        <taxon>Poaceae</taxon>
        <taxon>PACMAD clade</taxon>
        <taxon>Arundinoideae</taxon>
        <taxon>Arundineae</taxon>
        <taxon>Arundo</taxon>
    </lineage>
</organism>
<evidence type="ECO:0000313" key="1">
    <source>
        <dbReference type="EMBL" id="JAD34718.1"/>
    </source>
</evidence>
<name>A0A0A8ZAN1_ARUDO</name>
<sequence>MTESALLACSSQQMPSCCCCSHSGVFSGSVQLQNLLPGFARVVSVQKRCTTMLRARYAVKATDLDWLLQVAIDLYSLARCHLEEE</sequence>